<proteinExistence type="predicted"/>
<dbReference type="OrthoDB" id="9801336at2"/>
<sequence length="446" mass="51607">MRLKKFIILVLIFFNITNSQNLKIGGYIQADDRLRWKDKKISWEEYRLDLTGEVVLDNVKFYSELWFRNFGSSDANKLFDLIDKDKVEPLNIDLREAYVDVKGFIFENVDLKIGRQRIAWGTADKLNPTDNLNPDDLEDIWDYGRHLGSNSVKLSVYAGNFTFTGVFIPTFTPAVLPRGDWLDIFADEFSFGTDEKQLNLIREKIFIKNPEPTLKDASKFGLKISTNISGFDFSLSYVQGRDDIPILKKVFVSDLTLSSLDSVILIFPKMKIVGFDFAGDLGGVGVWGEAGVFFPEKVVFEYVLYRLGSESIIYSSDILEEKNYTRFVLGMDYSFKNGVYLNMQYLHGFLHERGRGNLRNYLVFNVEKKFFDDKLKFNFLSGGIEFKRLSDVRNNYAFIYNPQISYSPIDNFEFSLGGRLIDGKGRTMFGRIKDRDEVYLRVKYSF</sequence>
<dbReference type="SUPFAM" id="SSF56935">
    <property type="entry name" value="Porins"/>
    <property type="match status" value="1"/>
</dbReference>
<dbReference type="AlphaFoldDB" id="A0A0N7MX08"/>
<evidence type="ECO:0000313" key="2">
    <source>
        <dbReference type="Proteomes" id="UP000199197"/>
    </source>
</evidence>
<protein>
    <submittedName>
        <fullName evidence="1">Uncharacterized protein</fullName>
    </submittedName>
</protein>
<keyword evidence="2" id="KW-1185">Reference proteome</keyword>
<name>A0A0N7MX08_9BACT</name>
<dbReference type="RefSeq" id="WP_092348840.1">
    <property type="nucleotide sequence ID" value="NZ_CZVW01000007.1"/>
</dbReference>
<dbReference type="EMBL" id="CZVW01000007">
    <property type="protein sequence ID" value="CUT00123.1"/>
    <property type="molecule type" value="Genomic_DNA"/>
</dbReference>
<gene>
    <name evidence="1" type="ORF">JGI23_00791</name>
</gene>
<organism evidence="1 2">
    <name type="scientific">Candidatus Chryseopegocella kryptomonas</name>
    <dbReference type="NCBI Taxonomy" id="1633643"/>
    <lineage>
        <taxon>Bacteria</taxon>
        <taxon>Pseudomonadati</taxon>
        <taxon>Candidatus Kryptoniota</taxon>
        <taxon>Candidatus Chryseopegocella</taxon>
    </lineage>
</organism>
<evidence type="ECO:0000313" key="1">
    <source>
        <dbReference type="EMBL" id="CUT00123.1"/>
    </source>
</evidence>
<accession>A0A0N7MX08</accession>
<dbReference type="Proteomes" id="UP000199197">
    <property type="component" value="Unassembled WGS sequence"/>
</dbReference>
<reference evidence="2" key="1">
    <citation type="submission" date="2015-11" db="EMBL/GenBank/DDBJ databases">
        <authorList>
            <person name="Varghese N."/>
        </authorList>
    </citation>
    <scope>NUCLEOTIDE SEQUENCE [LARGE SCALE GENOMIC DNA]</scope>
    <source>
        <strain evidence="2">JGI-23</strain>
    </source>
</reference>